<accession>A0A343KJU4</accession>
<dbReference type="PRINTS" id="PR01434">
    <property type="entry name" value="NADHDHGNASE5"/>
</dbReference>
<dbReference type="InterPro" id="IPR010934">
    <property type="entry name" value="NADH_DH_su5_C"/>
</dbReference>
<dbReference type="GO" id="GO:0015990">
    <property type="term" value="P:electron transport coupled proton transport"/>
    <property type="evidence" value="ECO:0007669"/>
    <property type="project" value="TreeGrafter"/>
</dbReference>
<keyword evidence="12" id="KW-0520">NAD</keyword>
<feature type="transmembrane region" description="Helical" evidence="18">
    <location>
        <begin position="217"/>
        <end position="237"/>
    </location>
</feature>
<evidence type="ECO:0000259" key="19">
    <source>
        <dbReference type="Pfam" id="PF00361"/>
    </source>
</evidence>
<feature type="transmembrane region" description="Helical" evidence="18">
    <location>
        <begin position="335"/>
        <end position="359"/>
    </location>
</feature>
<feature type="transmembrane region" description="Helical" evidence="18">
    <location>
        <begin position="512"/>
        <end position="530"/>
    </location>
</feature>
<feature type="transmembrane region" description="Helical" evidence="18">
    <location>
        <begin position="177"/>
        <end position="196"/>
    </location>
</feature>
<dbReference type="Pfam" id="PF00361">
    <property type="entry name" value="Proton_antipo_M"/>
    <property type="match status" value="1"/>
</dbReference>
<evidence type="ECO:0000256" key="10">
    <source>
        <dbReference type="ARBA" id="ARBA00022982"/>
    </source>
</evidence>
<feature type="transmembrane region" description="Helical" evidence="18">
    <location>
        <begin position="51"/>
        <end position="75"/>
    </location>
</feature>
<evidence type="ECO:0000256" key="8">
    <source>
        <dbReference type="ARBA" id="ARBA00022792"/>
    </source>
</evidence>
<dbReference type="InterPro" id="IPR001750">
    <property type="entry name" value="ND/Mrp_TM"/>
</dbReference>
<comment type="catalytic activity">
    <reaction evidence="17">
        <text>a ubiquinone + NADH + 5 H(+)(in) = a ubiquinol + NAD(+) + 4 H(+)(out)</text>
        <dbReference type="Rhea" id="RHEA:29091"/>
        <dbReference type="Rhea" id="RHEA-COMP:9565"/>
        <dbReference type="Rhea" id="RHEA-COMP:9566"/>
        <dbReference type="ChEBI" id="CHEBI:15378"/>
        <dbReference type="ChEBI" id="CHEBI:16389"/>
        <dbReference type="ChEBI" id="CHEBI:17976"/>
        <dbReference type="ChEBI" id="CHEBI:57540"/>
        <dbReference type="ChEBI" id="CHEBI:57945"/>
        <dbReference type="EC" id="7.1.1.2"/>
    </reaction>
</comment>
<dbReference type="Pfam" id="PF06455">
    <property type="entry name" value="NADH5_C"/>
    <property type="match status" value="1"/>
</dbReference>
<keyword evidence="15 18" id="KW-0472">Membrane</keyword>
<gene>
    <name evidence="21" type="primary">ND5</name>
</gene>
<comment type="subcellular location">
    <subcellularLocation>
        <location evidence="2">Mitochondrion inner membrane</location>
        <topology evidence="2">Multi-pass membrane protein</topology>
    </subcellularLocation>
</comment>
<evidence type="ECO:0000256" key="4">
    <source>
        <dbReference type="ARBA" id="ARBA00021096"/>
    </source>
</evidence>
<keyword evidence="11 18" id="KW-1133">Transmembrane helix</keyword>
<dbReference type="PANTHER" id="PTHR42829:SF2">
    <property type="entry name" value="NADH-UBIQUINONE OXIDOREDUCTASE CHAIN 5"/>
    <property type="match status" value="1"/>
</dbReference>
<reference evidence="21" key="1">
    <citation type="submission" date="2016-11" db="EMBL/GenBank/DDBJ databases">
        <authorList>
            <person name="Jaros S."/>
            <person name="Januszkiewicz K."/>
            <person name="Wedrychowicz H."/>
        </authorList>
    </citation>
    <scope>NUCLEOTIDE SEQUENCE</scope>
</reference>
<dbReference type="AlphaFoldDB" id="A0A343KJU4"/>
<comment type="function">
    <text evidence="1">Core subunit of the mitochondrial membrane respiratory chain NADH dehydrogenase (Complex I) that is believed to belong to the minimal assembly required for catalysis. Complex I functions in the transfer of electrons from NADH to the respiratory chain. The immediate electron acceptor for the enzyme is believed to be ubiquinone.</text>
</comment>
<feature type="domain" description="NADH dehydrogenase subunit 5 C-terminal" evidence="20">
    <location>
        <begin position="395"/>
        <end position="573"/>
    </location>
</feature>
<dbReference type="PANTHER" id="PTHR42829">
    <property type="entry name" value="NADH-UBIQUINONE OXIDOREDUCTASE CHAIN 5"/>
    <property type="match status" value="1"/>
</dbReference>
<evidence type="ECO:0000259" key="20">
    <source>
        <dbReference type="Pfam" id="PF06455"/>
    </source>
</evidence>
<evidence type="ECO:0000256" key="12">
    <source>
        <dbReference type="ARBA" id="ARBA00023027"/>
    </source>
</evidence>
<evidence type="ECO:0000256" key="6">
    <source>
        <dbReference type="ARBA" id="ARBA00022660"/>
    </source>
</evidence>
<reference evidence="21" key="2">
    <citation type="journal article" date="2017" name="J. Asia-Pac. Entomol.">
        <title>Next-generation sequencing data used to determine the mitochondrial genomes and a preliminary phylogeny of Verophasmatodea insects.</title>
        <authorList>
            <person name="Zhou Z."/>
            <person name="Guan B."/>
            <person name="Chai J."/>
            <person name="Che X."/>
        </authorList>
    </citation>
    <scope>NUCLEOTIDE SEQUENCE</scope>
</reference>
<evidence type="ECO:0000256" key="13">
    <source>
        <dbReference type="ARBA" id="ARBA00023075"/>
    </source>
</evidence>
<dbReference type="GO" id="GO:0008137">
    <property type="term" value="F:NADH dehydrogenase (ubiquinone) activity"/>
    <property type="evidence" value="ECO:0007669"/>
    <property type="project" value="UniProtKB-EC"/>
</dbReference>
<evidence type="ECO:0000256" key="16">
    <source>
        <dbReference type="ARBA" id="ARBA00031027"/>
    </source>
</evidence>
<dbReference type="GO" id="GO:0005743">
    <property type="term" value="C:mitochondrial inner membrane"/>
    <property type="evidence" value="ECO:0007669"/>
    <property type="project" value="UniProtKB-SubCell"/>
</dbReference>
<evidence type="ECO:0000256" key="3">
    <source>
        <dbReference type="ARBA" id="ARBA00012944"/>
    </source>
</evidence>
<evidence type="ECO:0000256" key="11">
    <source>
        <dbReference type="ARBA" id="ARBA00022989"/>
    </source>
</evidence>
<evidence type="ECO:0000256" key="5">
    <source>
        <dbReference type="ARBA" id="ARBA00022448"/>
    </source>
</evidence>
<geneLocation type="mitochondrion" evidence="21"/>
<organism evidence="21">
    <name type="scientific">Cryptophyllium tibetense</name>
    <dbReference type="NCBI Taxonomy" id="2021296"/>
    <lineage>
        <taxon>Eukaryota</taxon>
        <taxon>Metazoa</taxon>
        <taxon>Ecdysozoa</taxon>
        <taxon>Arthropoda</taxon>
        <taxon>Hexapoda</taxon>
        <taxon>Insecta</taxon>
        <taxon>Pterygota</taxon>
        <taxon>Neoptera</taxon>
        <taxon>Polyneoptera</taxon>
        <taxon>Phasmatodea</taxon>
        <taxon>Verophasmatodea</taxon>
        <taxon>Areolatae</taxon>
        <taxon>Phyllioidea</taxon>
        <taxon>Phylliidae</taxon>
        <taxon>Phylliinae</taxon>
        <taxon>Phylliini</taxon>
        <taxon>Cryptophyllium</taxon>
    </lineage>
</organism>
<feature type="transmembrane region" description="Helical" evidence="18">
    <location>
        <begin position="274"/>
        <end position="296"/>
    </location>
</feature>
<dbReference type="InterPro" id="IPR003945">
    <property type="entry name" value="NU5C-like"/>
</dbReference>
<evidence type="ECO:0000256" key="9">
    <source>
        <dbReference type="ARBA" id="ARBA00022967"/>
    </source>
</evidence>
<feature type="transmembrane region" description="Helical" evidence="18">
    <location>
        <begin position="87"/>
        <end position="107"/>
    </location>
</feature>
<keyword evidence="7 18" id="KW-0812">Transmembrane</keyword>
<protein>
    <recommendedName>
        <fullName evidence="4">NADH-ubiquinone oxidoreductase chain 5</fullName>
        <ecNumber evidence="3">7.1.1.2</ecNumber>
    </recommendedName>
    <alternativeName>
        <fullName evidence="16">NADH dehydrogenase subunit 5</fullName>
    </alternativeName>
</protein>
<feature type="transmembrane region" description="Helical" evidence="18">
    <location>
        <begin position="379"/>
        <end position="401"/>
    </location>
</feature>
<evidence type="ECO:0000256" key="18">
    <source>
        <dbReference type="SAM" id="Phobius"/>
    </source>
</evidence>
<evidence type="ECO:0000256" key="7">
    <source>
        <dbReference type="ARBA" id="ARBA00022692"/>
    </source>
</evidence>
<keyword evidence="10" id="KW-0249">Electron transport</keyword>
<feature type="domain" description="NADH:quinone oxidoreductase/Mrp antiporter transmembrane" evidence="19">
    <location>
        <begin position="108"/>
        <end position="383"/>
    </location>
</feature>
<evidence type="ECO:0000256" key="1">
    <source>
        <dbReference type="ARBA" id="ARBA00003257"/>
    </source>
</evidence>
<feature type="transmembrane region" description="Helical" evidence="18">
    <location>
        <begin position="302"/>
        <end position="323"/>
    </location>
</feature>
<keyword evidence="6" id="KW-0679">Respiratory chain</keyword>
<evidence type="ECO:0000256" key="2">
    <source>
        <dbReference type="ARBA" id="ARBA00004448"/>
    </source>
</evidence>
<keyword evidence="5" id="KW-0813">Transport</keyword>
<dbReference type="GO" id="GO:0003954">
    <property type="term" value="F:NADH dehydrogenase activity"/>
    <property type="evidence" value="ECO:0007669"/>
    <property type="project" value="TreeGrafter"/>
</dbReference>
<keyword evidence="8" id="KW-0999">Mitochondrion inner membrane</keyword>
<keyword evidence="9" id="KW-1278">Translocase</keyword>
<feature type="transmembrane region" description="Helical" evidence="18">
    <location>
        <begin position="452"/>
        <end position="476"/>
    </location>
</feature>
<dbReference type="EC" id="7.1.1.2" evidence="3"/>
<evidence type="ECO:0000256" key="14">
    <source>
        <dbReference type="ARBA" id="ARBA00023128"/>
    </source>
</evidence>
<keyword evidence="13" id="KW-0830">Ubiquinone</keyword>
<proteinExistence type="predicted"/>
<evidence type="ECO:0000256" key="17">
    <source>
        <dbReference type="ARBA" id="ARBA00049551"/>
    </source>
</evidence>
<feature type="transmembrane region" description="Helical" evidence="18">
    <location>
        <begin position="7"/>
        <end position="31"/>
    </location>
</feature>
<feature type="transmembrane region" description="Helical" evidence="18">
    <location>
        <begin position="488"/>
        <end position="506"/>
    </location>
</feature>
<name>A0A343KJU4_9NEOP</name>
<dbReference type="EMBL" id="KY124332">
    <property type="protein sequence ID" value="ATI10827.1"/>
    <property type="molecule type" value="Genomic_DNA"/>
</dbReference>
<evidence type="ECO:0000313" key="21">
    <source>
        <dbReference type="EMBL" id="ATI10827.1"/>
    </source>
</evidence>
<evidence type="ECO:0000256" key="15">
    <source>
        <dbReference type="ARBA" id="ARBA00023136"/>
    </source>
</evidence>
<dbReference type="GO" id="GO:0042773">
    <property type="term" value="P:ATP synthesis coupled electron transport"/>
    <property type="evidence" value="ECO:0007669"/>
    <property type="project" value="InterPro"/>
</dbReference>
<feature type="transmembrane region" description="Helical" evidence="18">
    <location>
        <begin position="551"/>
        <end position="573"/>
    </location>
</feature>
<feature type="transmembrane region" description="Helical" evidence="18">
    <location>
        <begin position="249"/>
        <end position="267"/>
    </location>
</feature>
<feature type="transmembrane region" description="Helical" evidence="18">
    <location>
        <begin position="113"/>
        <end position="132"/>
    </location>
</feature>
<sequence>MIWCYSFCLVFMSYFLFISFFLFILGCFFFFNDIVYFVEYNIFMFNSVDLIMTLLFDWMSLFFMGLVFFISSLIIYYSDDYMLGDYFFDRFIILVLLFVFSMMFMIISPNLLSILLGWDGLGLVSYCLVIYYQNIKSFNAGMVTVLSNRVGDSMLLMSISWMFSYGSWNYFMYIDFFSLVFDCSIVSFFIFVSALTKSAQIPFSSWLPAAMAAPTPVSSLVHSSTLVTAGVYLLIRFNPLYVNTNLCSFLLFISLITMFMSGLCANFEFDLSKIIALSTLSQLGLMMFTISFGYIYMAYFHLLTHALFKASLFMCSGAIIHSFKDFQDIRFLGNLFFQMPFISICIVISSLCLCGMPFMSGFYSKDLILDYLSMSWFNLFYYILLYFSMGLTVSYSFRLIYYLMIKDFCFISFHSCFDVSFLMLITIFFMVFFSIFGGSFLMWMLFPTPYLVFLPLSLKIMILFFCFFGILFGYYIGSYDLFIYFVNYYLYNVFLFFGGLWFIPYLTVKFPYFYLASGFMIVNFIDFGWLEFYGGQGFSMILFNLSSFNQFIQNVSFNFFFIILSFWFIILFFF</sequence>
<keyword evidence="14 21" id="KW-0496">Mitochondrion</keyword>
<feature type="transmembrane region" description="Helical" evidence="18">
    <location>
        <begin position="421"/>
        <end position="446"/>
    </location>
</feature>